<dbReference type="GO" id="GO:0000981">
    <property type="term" value="F:DNA-binding transcription factor activity, RNA polymerase II-specific"/>
    <property type="evidence" value="ECO:0007669"/>
    <property type="project" value="TreeGrafter"/>
</dbReference>
<keyword evidence="15" id="KW-1185">Reference proteome</keyword>
<dbReference type="InterPro" id="IPR000210">
    <property type="entry name" value="BTB/POZ_dom"/>
</dbReference>
<evidence type="ECO:0000259" key="13">
    <source>
        <dbReference type="PROSITE" id="PS50157"/>
    </source>
</evidence>
<dbReference type="InterPro" id="IPR036236">
    <property type="entry name" value="Znf_C2H2_sf"/>
</dbReference>
<feature type="domain" description="C2H2-type" evidence="13">
    <location>
        <begin position="681"/>
        <end position="708"/>
    </location>
</feature>
<feature type="compositionally biased region" description="Low complexity" evidence="11">
    <location>
        <begin position="945"/>
        <end position="957"/>
    </location>
</feature>
<keyword evidence="2" id="KW-0479">Metal-binding</keyword>
<dbReference type="FunFam" id="3.30.160.60:FF:000744">
    <property type="entry name" value="zinc finger E-box-binding homeobox 1"/>
    <property type="match status" value="1"/>
</dbReference>
<dbReference type="SUPFAM" id="SSF54695">
    <property type="entry name" value="POZ domain"/>
    <property type="match status" value="1"/>
</dbReference>
<keyword evidence="5" id="KW-0862">Zinc</keyword>
<dbReference type="InterPro" id="IPR013087">
    <property type="entry name" value="Znf_C2H2_type"/>
</dbReference>
<dbReference type="PROSITE" id="PS50157">
    <property type="entry name" value="ZINC_FINGER_C2H2_2"/>
    <property type="match status" value="7"/>
</dbReference>
<evidence type="ECO:0000256" key="9">
    <source>
        <dbReference type="ARBA" id="ARBA00023242"/>
    </source>
</evidence>
<feature type="domain" description="C2H2-type" evidence="13">
    <location>
        <begin position="735"/>
        <end position="763"/>
    </location>
</feature>
<feature type="compositionally biased region" description="Pro residues" evidence="11">
    <location>
        <begin position="958"/>
        <end position="967"/>
    </location>
</feature>
<feature type="region of interest" description="Disordered" evidence="11">
    <location>
        <begin position="404"/>
        <end position="482"/>
    </location>
</feature>
<evidence type="ECO:0000256" key="11">
    <source>
        <dbReference type="SAM" id="MobiDB-lite"/>
    </source>
</evidence>
<feature type="compositionally biased region" description="Polar residues" evidence="11">
    <location>
        <begin position="535"/>
        <end position="549"/>
    </location>
</feature>
<sequence length="1014" mass="109229">MLDEASFLALQECALRSRWDELCDVFLTLEPSAARRIGFPRFLLSWLRPDGPWPAGGGVVPVACSARYLSAAQRVLRAAADDADRLVVETSERRAGRFSLRLTEAGMEAALAACLRAPPPLPPCAVVFAAGRRALPLPPLALLSFSSLPPPQRLSDGALLLPAAPPEAVQRLVALLQRPAGGARLNATQAAPLVELCRRLGAGRLAALLLAVEVPLTPGAGSDSVLPPPVLSPLPPDRRPAPYSETLRCRRGCGLPAEALLLLRAGVGTSVTLLAAGGVPVSAHKLALCMYSPLIRRTFETLAAAALDPGEIDVGDGAATAADCADDVSVRSRSLSGDSATVRLPASLASPDRLVLPTLSAEDLHGVLDYIYGGETPAAPSAEQFRRRLSAWIDFKLLPIEKTDADGLGTTETPAPKPRRAGRRRTMTETQSPTEGYAQTRPRKRRNTTPAEPPRPPPQPPLPAEVVSEVSPAGPEVVEHPREPPVDAELIVYVNPGSFRSAVTADSPAVALAVDRPMEGRERSASGAPRLAPPTDSSVSDRVSQLDSSTEDLMTGLATIAPLDADLTITAVPTSRRPPLPAPPPPPLATEDPDDPDYKPGVESPLALQRPRRRGRPRRSLAAELDATPSPVEKTVPAAVDKPAQSGTTSGLHDCEHCGKRLCNATALADHVRTHTGEKPFVCEACGKAFSSLPGLRHHERTHGDSEKDCVCDVCGKLFSRHGLWSHLKTHSKPFLCVVCGQSFSSKQHLKNHQVSQHEPTAAEHVCHECGRAFTQRVHLVSHMRLHNSDRRKFCEICQRTWPSAASLRDHQALKHGDTGTIKCDQCDKTFRKLSSLRYHRRVHTGERPFKCSFCDKTFNRPDNLQLHMRRHTGERPLHCSHCSKSFISKTALNKHMSIYHRKESEDTPSSDPQEKQQPTADAPAEQTGAPAPKAVSARGRRRVAVPPVSAAPAAVPSQPPPPPQEPPQHQQAVQVETLSVDLPVCLLEETATGEQTFTVDLQSSEPQFVSYLT</sequence>
<proteinExistence type="predicted"/>
<dbReference type="PANTHER" id="PTHR24394:SF29">
    <property type="entry name" value="MYONEURIN"/>
    <property type="match status" value="1"/>
</dbReference>
<name>A0A6A4VPI8_AMPAM</name>
<feature type="compositionally biased region" description="Polar residues" evidence="11">
    <location>
        <begin position="908"/>
        <end position="920"/>
    </location>
</feature>
<dbReference type="FunFam" id="3.30.160.60:FF:001485">
    <property type="entry name" value="Krueppel-related zinc finger protein"/>
    <property type="match status" value="1"/>
</dbReference>
<feature type="region of interest" description="Disordered" evidence="11">
    <location>
        <begin position="515"/>
        <end position="549"/>
    </location>
</feature>
<feature type="domain" description="C2H2-type" evidence="13">
    <location>
        <begin position="850"/>
        <end position="877"/>
    </location>
</feature>
<dbReference type="GO" id="GO:0005634">
    <property type="term" value="C:nucleus"/>
    <property type="evidence" value="ECO:0007669"/>
    <property type="project" value="UniProtKB-SubCell"/>
</dbReference>
<evidence type="ECO:0000256" key="1">
    <source>
        <dbReference type="ARBA" id="ARBA00004123"/>
    </source>
</evidence>
<dbReference type="Gene3D" id="3.30.160.60">
    <property type="entry name" value="Classic Zinc Finger"/>
    <property type="match status" value="7"/>
</dbReference>
<gene>
    <name evidence="14" type="primary">ZG57_0</name>
    <name evidence="14" type="ORF">FJT64_000906</name>
</gene>
<dbReference type="Pfam" id="PF00096">
    <property type="entry name" value="zf-C2H2"/>
    <property type="match status" value="6"/>
</dbReference>
<feature type="domain" description="C2H2-type" evidence="13">
    <location>
        <begin position="878"/>
        <end position="906"/>
    </location>
</feature>
<feature type="domain" description="BTB" evidence="12">
    <location>
        <begin position="269"/>
        <end position="380"/>
    </location>
</feature>
<feature type="region of interest" description="Disordered" evidence="11">
    <location>
        <begin position="902"/>
        <end position="973"/>
    </location>
</feature>
<dbReference type="EMBL" id="VIIS01001753">
    <property type="protein sequence ID" value="KAF0293330.1"/>
    <property type="molecule type" value="Genomic_DNA"/>
</dbReference>
<evidence type="ECO:0000256" key="5">
    <source>
        <dbReference type="ARBA" id="ARBA00022833"/>
    </source>
</evidence>
<dbReference type="Gene3D" id="3.30.710.10">
    <property type="entry name" value="Potassium Channel Kv1.1, Chain A"/>
    <property type="match status" value="1"/>
</dbReference>
<dbReference type="GO" id="GO:0003677">
    <property type="term" value="F:DNA binding"/>
    <property type="evidence" value="ECO:0007669"/>
    <property type="project" value="UniProtKB-KW"/>
</dbReference>
<dbReference type="Proteomes" id="UP000440578">
    <property type="component" value="Unassembled WGS sequence"/>
</dbReference>
<dbReference type="FunFam" id="3.30.160.60:FF:000446">
    <property type="entry name" value="Zinc finger protein"/>
    <property type="match status" value="2"/>
</dbReference>
<protein>
    <submittedName>
        <fullName evidence="14">Gastrula zinc finger protein XlCGF57.1</fullName>
    </submittedName>
</protein>
<keyword evidence="6" id="KW-0805">Transcription regulation</keyword>
<keyword evidence="7" id="KW-0238">DNA-binding</keyword>
<feature type="compositionally biased region" description="Pro residues" evidence="11">
    <location>
        <begin position="576"/>
        <end position="588"/>
    </location>
</feature>
<accession>A0A6A4VPI8</accession>
<evidence type="ECO:0000256" key="4">
    <source>
        <dbReference type="ARBA" id="ARBA00022771"/>
    </source>
</evidence>
<dbReference type="FunFam" id="3.30.160.60:FF:000624">
    <property type="entry name" value="zinc finger protein 697"/>
    <property type="match status" value="1"/>
</dbReference>
<keyword evidence="9" id="KW-0539">Nucleus</keyword>
<dbReference type="SUPFAM" id="SSF57667">
    <property type="entry name" value="beta-beta-alpha zinc fingers"/>
    <property type="match status" value="5"/>
</dbReference>
<dbReference type="PANTHER" id="PTHR24394">
    <property type="entry name" value="ZINC FINGER PROTEIN"/>
    <property type="match status" value="1"/>
</dbReference>
<dbReference type="PROSITE" id="PS50097">
    <property type="entry name" value="BTB"/>
    <property type="match status" value="1"/>
</dbReference>
<keyword evidence="8" id="KW-0804">Transcription</keyword>
<feature type="domain" description="C2H2-type" evidence="13">
    <location>
        <begin position="822"/>
        <end position="849"/>
    </location>
</feature>
<organism evidence="14 15">
    <name type="scientific">Amphibalanus amphitrite</name>
    <name type="common">Striped barnacle</name>
    <name type="synonym">Balanus amphitrite</name>
    <dbReference type="NCBI Taxonomy" id="1232801"/>
    <lineage>
        <taxon>Eukaryota</taxon>
        <taxon>Metazoa</taxon>
        <taxon>Ecdysozoa</taxon>
        <taxon>Arthropoda</taxon>
        <taxon>Crustacea</taxon>
        <taxon>Multicrustacea</taxon>
        <taxon>Cirripedia</taxon>
        <taxon>Thoracica</taxon>
        <taxon>Thoracicalcarea</taxon>
        <taxon>Balanomorpha</taxon>
        <taxon>Balanoidea</taxon>
        <taxon>Balanidae</taxon>
        <taxon>Amphibalaninae</taxon>
        <taxon>Amphibalanus</taxon>
    </lineage>
</organism>
<reference evidence="14 15" key="1">
    <citation type="submission" date="2019-07" db="EMBL/GenBank/DDBJ databases">
        <title>Draft genome assembly of a fouling barnacle, Amphibalanus amphitrite (Darwin, 1854): The first reference genome for Thecostraca.</title>
        <authorList>
            <person name="Kim W."/>
        </authorList>
    </citation>
    <scope>NUCLEOTIDE SEQUENCE [LARGE SCALE GENOMIC DNA]</scope>
    <source>
        <strain evidence="14">SNU_AA5</strain>
        <tissue evidence="14">Soma without cirri and trophi</tissue>
    </source>
</reference>
<evidence type="ECO:0000256" key="2">
    <source>
        <dbReference type="ARBA" id="ARBA00022723"/>
    </source>
</evidence>
<evidence type="ECO:0000259" key="12">
    <source>
        <dbReference type="PROSITE" id="PS50097"/>
    </source>
</evidence>
<feature type="compositionally biased region" description="Basic residues" evidence="11">
    <location>
        <begin position="610"/>
        <end position="619"/>
    </location>
</feature>
<evidence type="ECO:0000313" key="15">
    <source>
        <dbReference type="Proteomes" id="UP000440578"/>
    </source>
</evidence>
<dbReference type="OrthoDB" id="6077919at2759"/>
<feature type="domain" description="C2H2-type" evidence="13">
    <location>
        <begin position="765"/>
        <end position="792"/>
    </location>
</feature>
<dbReference type="AlphaFoldDB" id="A0A6A4VPI8"/>
<evidence type="ECO:0000256" key="6">
    <source>
        <dbReference type="ARBA" id="ARBA00023015"/>
    </source>
</evidence>
<feature type="region of interest" description="Disordered" evidence="11">
    <location>
        <begin position="572"/>
        <end position="633"/>
    </location>
</feature>
<dbReference type="SMART" id="SM00355">
    <property type="entry name" value="ZnF_C2H2"/>
    <property type="match status" value="9"/>
</dbReference>
<comment type="subcellular location">
    <subcellularLocation>
        <location evidence="1">Nucleus</location>
    </subcellularLocation>
</comment>
<evidence type="ECO:0000256" key="3">
    <source>
        <dbReference type="ARBA" id="ARBA00022737"/>
    </source>
</evidence>
<keyword evidence="4 10" id="KW-0863">Zinc-finger</keyword>
<feature type="compositionally biased region" description="Pro residues" evidence="11">
    <location>
        <begin position="451"/>
        <end position="463"/>
    </location>
</feature>
<evidence type="ECO:0000256" key="10">
    <source>
        <dbReference type="PROSITE-ProRule" id="PRU00042"/>
    </source>
</evidence>
<feature type="domain" description="C2H2-type" evidence="13">
    <location>
        <begin position="653"/>
        <end position="680"/>
    </location>
</feature>
<dbReference type="InterPro" id="IPR011333">
    <property type="entry name" value="SKP1/BTB/POZ_sf"/>
</dbReference>
<comment type="caution">
    <text evidence="14">The sequence shown here is derived from an EMBL/GenBank/DDBJ whole genome shotgun (WGS) entry which is preliminary data.</text>
</comment>
<evidence type="ECO:0000313" key="14">
    <source>
        <dbReference type="EMBL" id="KAF0293330.1"/>
    </source>
</evidence>
<keyword evidence="3" id="KW-0677">Repeat</keyword>
<dbReference type="GO" id="GO:0008270">
    <property type="term" value="F:zinc ion binding"/>
    <property type="evidence" value="ECO:0007669"/>
    <property type="project" value="UniProtKB-KW"/>
</dbReference>
<evidence type="ECO:0000256" key="8">
    <source>
        <dbReference type="ARBA" id="ARBA00023163"/>
    </source>
</evidence>
<evidence type="ECO:0000256" key="7">
    <source>
        <dbReference type="ARBA" id="ARBA00023125"/>
    </source>
</evidence>
<dbReference type="FunFam" id="3.30.160.60:FF:002343">
    <property type="entry name" value="Zinc finger protein 33A"/>
    <property type="match status" value="1"/>
</dbReference>
<dbReference type="PROSITE" id="PS00028">
    <property type="entry name" value="ZINC_FINGER_C2H2_1"/>
    <property type="match status" value="7"/>
</dbReference>